<protein>
    <submittedName>
        <fullName evidence="2">Uncharacterized protein</fullName>
    </submittedName>
</protein>
<accession>A0ABZ1KYJ2</accession>
<evidence type="ECO:0000313" key="2">
    <source>
        <dbReference type="EMBL" id="WTQ85639.1"/>
    </source>
</evidence>
<dbReference type="Proteomes" id="UP001622557">
    <property type="component" value="Chromosome"/>
</dbReference>
<dbReference type="GeneID" id="97286281"/>
<name>A0ABZ1KYJ2_STRAH</name>
<dbReference type="EMBL" id="CP108164">
    <property type="protein sequence ID" value="WTQ78859.1"/>
    <property type="molecule type" value="Genomic_DNA"/>
</dbReference>
<dbReference type="RefSeq" id="WP_405444501.1">
    <property type="nucleotide sequence ID" value="NZ_CP108164.1"/>
</dbReference>
<keyword evidence="3" id="KW-1185">Reference proteome</keyword>
<evidence type="ECO:0000313" key="1">
    <source>
        <dbReference type="EMBL" id="WTQ78859.1"/>
    </source>
</evidence>
<sequence>MATMRFAENMPFTAAHTVNAAGWKNVDWPVAHAARRSPGRR</sequence>
<organism evidence="2 3">
    <name type="scientific">Streptomyces achromogenes</name>
    <dbReference type="NCBI Taxonomy" id="67255"/>
    <lineage>
        <taxon>Bacteria</taxon>
        <taxon>Bacillati</taxon>
        <taxon>Actinomycetota</taxon>
        <taxon>Actinomycetes</taxon>
        <taxon>Kitasatosporales</taxon>
        <taxon>Streptomycetaceae</taxon>
        <taxon>Streptomyces</taxon>
    </lineage>
</organism>
<reference evidence="2 3" key="1">
    <citation type="submission" date="2022-10" db="EMBL/GenBank/DDBJ databases">
        <title>The complete genomes of actinobacterial strains from the NBC collection.</title>
        <authorList>
            <person name="Joergensen T.S."/>
            <person name="Alvarez Arevalo M."/>
            <person name="Sterndorff E.B."/>
            <person name="Faurdal D."/>
            <person name="Vuksanovic O."/>
            <person name="Mourched A.-S."/>
            <person name="Charusanti P."/>
            <person name="Shaw S."/>
            <person name="Blin K."/>
            <person name="Weber T."/>
        </authorList>
    </citation>
    <scope>NUCLEOTIDE SEQUENCE [LARGE SCALE GENOMIC DNA]</scope>
    <source>
        <strain evidence="2 3">NBC_00156</strain>
    </source>
</reference>
<dbReference type="EMBL" id="CP108164">
    <property type="protein sequence ID" value="WTQ85639.1"/>
    <property type="molecule type" value="Genomic_DNA"/>
</dbReference>
<proteinExistence type="predicted"/>
<evidence type="ECO:0000313" key="3">
    <source>
        <dbReference type="Proteomes" id="UP001622557"/>
    </source>
</evidence>
<gene>
    <name evidence="1" type="ORF">OG350_00420</name>
    <name evidence="2" type="ORF">OG350_37580</name>
</gene>